<keyword evidence="4" id="KW-0969">Cilium</keyword>
<keyword evidence="4" id="KW-0966">Cell projection</keyword>
<protein>
    <submittedName>
        <fullName evidence="4">Flagellar hook-associated protein FlgL</fullName>
    </submittedName>
</protein>
<keyword evidence="1" id="KW-0975">Bacterial flagellum</keyword>
<dbReference type="AlphaFoldDB" id="A0A3B0XLM7"/>
<dbReference type="GO" id="GO:0005198">
    <property type="term" value="F:structural molecule activity"/>
    <property type="evidence" value="ECO:0007669"/>
    <property type="project" value="InterPro"/>
</dbReference>
<evidence type="ECO:0000313" key="4">
    <source>
        <dbReference type="EMBL" id="VAW69405.1"/>
    </source>
</evidence>
<dbReference type="PANTHER" id="PTHR42792">
    <property type="entry name" value="FLAGELLIN"/>
    <property type="match status" value="1"/>
</dbReference>
<feature type="domain" description="Flagellin N-terminal" evidence="2">
    <location>
        <begin position="3"/>
        <end position="140"/>
    </location>
</feature>
<accession>A0A3B0XLM7</accession>
<reference evidence="4" key="1">
    <citation type="submission" date="2018-06" db="EMBL/GenBank/DDBJ databases">
        <authorList>
            <person name="Zhirakovskaya E."/>
        </authorList>
    </citation>
    <scope>NUCLEOTIDE SEQUENCE</scope>
</reference>
<dbReference type="GO" id="GO:0071973">
    <property type="term" value="P:bacterial-type flagellum-dependent cell motility"/>
    <property type="evidence" value="ECO:0007669"/>
    <property type="project" value="InterPro"/>
</dbReference>
<evidence type="ECO:0000259" key="2">
    <source>
        <dbReference type="Pfam" id="PF00669"/>
    </source>
</evidence>
<dbReference type="Pfam" id="PF00669">
    <property type="entry name" value="Flagellin_N"/>
    <property type="match status" value="1"/>
</dbReference>
<evidence type="ECO:0000259" key="3">
    <source>
        <dbReference type="Pfam" id="PF00700"/>
    </source>
</evidence>
<feature type="domain" description="Flagellin C-terminal" evidence="3">
    <location>
        <begin position="478"/>
        <end position="560"/>
    </location>
</feature>
<dbReference type="PANTHER" id="PTHR42792:SF1">
    <property type="entry name" value="FLAGELLAR HOOK-ASSOCIATED PROTEIN 3"/>
    <property type="match status" value="1"/>
</dbReference>
<dbReference type="GO" id="GO:0009424">
    <property type="term" value="C:bacterial-type flagellum hook"/>
    <property type="evidence" value="ECO:0007669"/>
    <property type="project" value="InterPro"/>
</dbReference>
<keyword evidence="4" id="KW-0282">Flagellum</keyword>
<dbReference type="EMBL" id="UOFI01000157">
    <property type="protein sequence ID" value="VAW69405.1"/>
    <property type="molecule type" value="Genomic_DNA"/>
</dbReference>
<dbReference type="SUPFAM" id="SSF64518">
    <property type="entry name" value="Phase 1 flagellin"/>
    <property type="match status" value="2"/>
</dbReference>
<dbReference type="InterPro" id="IPR001492">
    <property type="entry name" value="Flagellin"/>
</dbReference>
<dbReference type="InterPro" id="IPR013384">
    <property type="entry name" value="Flagell_FlgL"/>
</dbReference>
<dbReference type="Gene3D" id="1.20.1330.10">
    <property type="entry name" value="f41 fragment of flagellin, N-terminal domain"/>
    <property type="match status" value="2"/>
</dbReference>
<name>A0A3B0XLM7_9ZZZZ</name>
<evidence type="ECO:0000256" key="1">
    <source>
        <dbReference type="ARBA" id="ARBA00023143"/>
    </source>
</evidence>
<dbReference type="InterPro" id="IPR046358">
    <property type="entry name" value="Flagellin_C"/>
</dbReference>
<gene>
    <name evidence="4" type="ORF">MNBD_GAMMA09-2882</name>
</gene>
<dbReference type="NCBIfam" id="TIGR02550">
    <property type="entry name" value="flagell_flgL"/>
    <property type="match status" value="1"/>
</dbReference>
<dbReference type="Pfam" id="PF00700">
    <property type="entry name" value="Flagellin_C"/>
    <property type="match status" value="1"/>
</dbReference>
<organism evidence="4">
    <name type="scientific">hydrothermal vent metagenome</name>
    <dbReference type="NCBI Taxonomy" id="652676"/>
    <lineage>
        <taxon>unclassified sequences</taxon>
        <taxon>metagenomes</taxon>
        <taxon>ecological metagenomes</taxon>
    </lineage>
</organism>
<proteinExistence type="predicted"/>
<sequence length="561" mass="59114">MRVSTSLIQQQGVQSILDKQEQLLRVQNQLSSGKRILAPSDDPGAASRIIDLTEAISQITQYGENGDYAKQRLNLEEATLNASTNILQRVRELSVQAANTGINDLQSERAIASEIKERLAELFDNANTRDENGDYVFSGFQSKTKAFTTDGAGNYFYNGDEGQLALQIGSDRQVTSNDSGADVFQLIRTGNGDFSVDANSTNGGTARISTGSVVSPATYQAQDFSIVFDEVTPATVPVSLTYSVFNNTTGAPAAVLGPVAYNDGNVIAFNGVEVEISGGPVDGDIFTVQASRNQDVFTGLSNLVNSLESPGTGDVRGIIGGDFINNGFDNAAGDTVTFDINFDGTAINGVSVVVAVGDNNTVIAQSTLDAIGLAAGATVNTDGSYTIAGSTPGVDVTFRRVGDNVEFITRGGSSSNLNSVQVSNLADAASDAVLTITGSGNSVATQTTLDAAVAGDTVDFLAGTPHRSMLSQQIDNALNNIDRAMDKIINVQTSIGGRLNSIDSQVNDNEARTLQLQTVRSEIQDLDFAEAISKMTFETTALQVAQQTFVRIQGLNLFDLI</sequence>
<dbReference type="InterPro" id="IPR001029">
    <property type="entry name" value="Flagellin_N"/>
</dbReference>